<gene>
    <name evidence="2" type="ORF">5E7_039</name>
</gene>
<dbReference type="InterPro" id="IPR052186">
    <property type="entry name" value="Hydantoin_racemase-like"/>
</dbReference>
<reference evidence="2" key="1">
    <citation type="submission" date="2016-04" db="EMBL/GenBank/DDBJ databases">
        <title>Exploring the genomic information of specific uncultured soil bacteria through a new metagenomic library-based strategy.</title>
        <authorList>
            <person name="Liu Y."/>
            <person name="Zhang R."/>
        </authorList>
    </citation>
    <scope>NUCLEOTIDE SEQUENCE</scope>
</reference>
<dbReference type="InterPro" id="IPR015942">
    <property type="entry name" value="Asp/Glu/hydantoin_racemase"/>
</dbReference>
<evidence type="ECO:0000256" key="1">
    <source>
        <dbReference type="ARBA" id="ARBA00038414"/>
    </source>
</evidence>
<dbReference type="GO" id="GO:0047661">
    <property type="term" value="F:amino-acid racemase activity"/>
    <property type="evidence" value="ECO:0007669"/>
    <property type="project" value="InterPro"/>
</dbReference>
<dbReference type="PANTHER" id="PTHR28047:SF5">
    <property type="entry name" value="PROTEIN DCG1"/>
    <property type="match status" value="1"/>
</dbReference>
<proteinExistence type="inferred from homology"/>
<dbReference type="PANTHER" id="PTHR28047">
    <property type="entry name" value="PROTEIN DCG1"/>
    <property type="match status" value="1"/>
</dbReference>
<accession>A0A0N9HMW1</accession>
<dbReference type="Gene3D" id="3.40.50.12500">
    <property type="match status" value="1"/>
</dbReference>
<evidence type="ECO:0000313" key="2">
    <source>
        <dbReference type="EMBL" id="ALG05257.2"/>
    </source>
</evidence>
<organism evidence="2">
    <name type="scientific">uncultured bacterium 5E7</name>
    <dbReference type="NCBI Taxonomy" id="1701324"/>
    <lineage>
        <taxon>Bacteria</taxon>
        <taxon>environmental samples</taxon>
    </lineage>
</organism>
<name>A0A0N9HMW1_9BACT</name>
<protein>
    <submittedName>
        <fullName evidence="2">Hydantoin racemase</fullName>
    </submittedName>
</protein>
<sequence>MIRVAYVIGEYPPEERKRREDVALSYASSEVEVGIISVPATPYLHGLTPAEVAMAATPFIHAFREAERQGYDAVVPLGFLDLGVDGGKSAVDIPVVGPCEAALHVASLVGDRFGAIVYHDSLIPMTRAIVARYGMGDWVAGYRSSGLDLPDIAAHHDELVTNFVAAARSLIEREGANVIIPMGITQCPVHIKPDWLQRELGVPVVEGIGAPIRLAALLAGLGLKASRVRWPKSPTVS</sequence>
<comment type="similarity">
    <text evidence="1">Belongs to the HyuE racemase family.</text>
</comment>
<dbReference type="AlphaFoldDB" id="A0A0N9HMW1"/>
<dbReference type="Pfam" id="PF01177">
    <property type="entry name" value="Asp_Glu_race"/>
    <property type="match status" value="1"/>
</dbReference>
<dbReference type="InterPro" id="IPR053714">
    <property type="entry name" value="Iso_Racemase_Enz_sf"/>
</dbReference>
<dbReference type="EMBL" id="KT342855">
    <property type="protein sequence ID" value="ALG05257.2"/>
    <property type="molecule type" value="Genomic_DNA"/>
</dbReference>